<keyword evidence="1" id="KW-0472">Membrane</keyword>
<evidence type="ECO:0000256" key="1">
    <source>
        <dbReference type="SAM" id="Phobius"/>
    </source>
</evidence>
<protein>
    <submittedName>
        <fullName evidence="2">Uncharacterized protein</fullName>
    </submittedName>
</protein>
<evidence type="ECO:0000313" key="2">
    <source>
        <dbReference type="EMBL" id="MBC5991486.1"/>
    </source>
</evidence>
<keyword evidence="1" id="KW-1133">Transmembrane helix</keyword>
<feature type="transmembrane region" description="Helical" evidence="1">
    <location>
        <begin position="43"/>
        <end position="71"/>
    </location>
</feature>
<name>A0A923N4T5_9BACT</name>
<dbReference type="AlphaFoldDB" id="A0A923N4T5"/>
<keyword evidence="1" id="KW-0812">Transmembrane</keyword>
<feature type="transmembrane region" description="Helical" evidence="1">
    <location>
        <begin position="12"/>
        <end position="37"/>
    </location>
</feature>
<keyword evidence="3" id="KW-1185">Reference proteome</keyword>
<reference evidence="2" key="1">
    <citation type="submission" date="2020-08" db="EMBL/GenBank/DDBJ databases">
        <title>Pontibacter sp. SD6 16S ribosomal RNA gene Genome sequencing and assembly.</title>
        <authorList>
            <person name="Kang M."/>
        </authorList>
    </citation>
    <scope>NUCLEOTIDE SEQUENCE</scope>
    <source>
        <strain evidence="2">SD6</strain>
    </source>
</reference>
<comment type="caution">
    <text evidence="2">The sequence shown here is derived from an EMBL/GenBank/DDBJ whole genome shotgun (WGS) entry which is preliminary data.</text>
</comment>
<dbReference type="Proteomes" id="UP000603640">
    <property type="component" value="Unassembled WGS sequence"/>
</dbReference>
<evidence type="ECO:0000313" key="3">
    <source>
        <dbReference type="Proteomes" id="UP000603640"/>
    </source>
</evidence>
<feature type="transmembrane region" description="Helical" evidence="1">
    <location>
        <begin position="83"/>
        <end position="103"/>
    </location>
</feature>
<organism evidence="2 3">
    <name type="scientific">Pontibacter cellulosilyticus</name>
    <dbReference type="NCBI Taxonomy" id="1720253"/>
    <lineage>
        <taxon>Bacteria</taxon>
        <taxon>Pseudomonadati</taxon>
        <taxon>Bacteroidota</taxon>
        <taxon>Cytophagia</taxon>
        <taxon>Cytophagales</taxon>
        <taxon>Hymenobacteraceae</taxon>
        <taxon>Pontibacter</taxon>
    </lineage>
</organism>
<feature type="transmembrane region" description="Helical" evidence="1">
    <location>
        <begin position="109"/>
        <end position="135"/>
    </location>
</feature>
<proteinExistence type="predicted"/>
<gene>
    <name evidence="2" type="ORF">H8S84_01400</name>
</gene>
<accession>A0A923N4T5</accession>
<dbReference type="EMBL" id="JACRVF010000001">
    <property type="protein sequence ID" value="MBC5991486.1"/>
    <property type="molecule type" value="Genomic_DNA"/>
</dbReference>
<sequence>MLSRLKEVERKLLIASIVPGVCLASLFLFKNVIFNILYEFTGIAITAISSGLSLFIPYLLTAPAAIVFSSLLCRHRLTYDKALTAGMISNYAFCLYIILFITSVDRTSIPLFGLVGIIFFATLFGFILGALTAVLNDKIEPGRIKIKF</sequence>
<dbReference type="RefSeq" id="WP_187065489.1">
    <property type="nucleotide sequence ID" value="NZ_JACRVF010000001.1"/>
</dbReference>